<dbReference type="WBParaSite" id="ES5_v2.g27281.t1">
    <property type="protein sequence ID" value="ES5_v2.g27281.t1"/>
    <property type="gene ID" value="ES5_v2.g27281"/>
</dbReference>
<name>A0AC34GC67_9BILA</name>
<organism evidence="1 2">
    <name type="scientific">Panagrolaimus sp. ES5</name>
    <dbReference type="NCBI Taxonomy" id="591445"/>
    <lineage>
        <taxon>Eukaryota</taxon>
        <taxon>Metazoa</taxon>
        <taxon>Ecdysozoa</taxon>
        <taxon>Nematoda</taxon>
        <taxon>Chromadorea</taxon>
        <taxon>Rhabditida</taxon>
        <taxon>Tylenchina</taxon>
        <taxon>Panagrolaimomorpha</taxon>
        <taxon>Panagrolaimoidea</taxon>
        <taxon>Panagrolaimidae</taxon>
        <taxon>Panagrolaimus</taxon>
    </lineage>
</organism>
<evidence type="ECO:0000313" key="2">
    <source>
        <dbReference type="WBParaSite" id="ES5_v2.g27281.t1"/>
    </source>
</evidence>
<reference evidence="2" key="1">
    <citation type="submission" date="2022-11" db="UniProtKB">
        <authorList>
            <consortium name="WormBaseParasite"/>
        </authorList>
    </citation>
    <scope>IDENTIFICATION</scope>
</reference>
<accession>A0AC34GC67</accession>
<evidence type="ECO:0000313" key="1">
    <source>
        <dbReference type="Proteomes" id="UP000887579"/>
    </source>
</evidence>
<protein>
    <submittedName>
        <fullName evidence="2">MRG domain-containing protein</fullName>
    </submittedName>
</protein>
<sequence>MPGGLKLTKGFAPNFSSSEPAPATPSSSSSIPLIPSTRDKLEDSIRLNGKLLHRWNNKGFYYEARIIKEIKNKDGVVLKYKLHYNNWASSYDTKLTREEILETCRVYTPEEAEKAAEEVAAAQKNLFGGGSKSRKSKGSRTTLSSVREVSSETSSSKRVRSSTYDLVIKHENPIQISPKFEQLSNRECVFPPRFALDKAYEMYTEKLKTEQKSPYPRKSVEETIDSFKLIQDDCTAHFFECLTKNEIPEYIKVLN</sequence>
<proteinExistence type="predicted"/>
<dbReference type="Proteomes" id="UP000887579">
    <property type="component" value="Unplaced"/>
</dbReference>